<dbReference type="RefSeq" id="WP_025438553.1">
    <property type="nucleotide sequence ID" value="NZ_JABXXS010000005.1"/>
</dbReference>
<feature type="compositionally biased region" description="Basic and acidic residues" evidence="1">
    <location>
        <begin position="54"/>
        <end position="63"/>
    </location>
</feature>
<name>A0A850P0Z0_9PROT</name>
<feature type="region of interest" description="Disordered" evidence="1">
    <location>
        <begin position="31"/>
        <end position="63"/>
    </location>
</feature>
<proteinExistence type="predicted"/>
<evidence type="ECO:0000256" key="1">
    <source>
        <dbReference type="SAM" id="MobiDB-lite"/>
    </source>
</evidence>
<dbReference type="EMBL" id="JABXXS010000005">
    <property type="protein sequence ID" value="NVN36106.1"/>
    <property type="molecule type" value="Genomic_DNA"/>
</dbReference>
<gene>
    <name evidence="2" type="ORF">HUK81_03970</name>
</gene>
<protein>
    <submittedName>
        <fullName evidence="2">Uncharacterized protein</fullName>
    </submittedName>
</protein>
<comment type="caution">
    <text evidence="2">The sequence shown here is derived from an EMBL/GenBank/DDBJ whole genome shotgun (WGS) entry which is preliminary data.</text>
</comment>
<evidence type="ECO:0000313" key="2">
    <source>
        <dbReference type="EMBL" id="NVN36106.1"/>
    </source>
</evidence>
<sequence>MPSPRLSMRHACMFVENAFLELLDILAWQEGAAPPPSTRPHGQAGPRGASRKMVSPDRGRERN</sequence>
<reference evidence="2 3" key="1">
    <citation type="submission" date="2020-06" db="EMBL/GenBank/DDBJ databases">
        <title>Description of novel acetic acid bacteria.</title>
        <authorList>
            <person name="Sombolestani A."/>
        </authorList>
    </citation>
    <scope>NUCLEOTIDE SEQUENCE [LARGE SCALE GENOMIC DNA]</scope>
    <source>
        <strain evidence="2 3">LMG 25</strain>
    </source>
</reference>
<dbReference type="AlphaFoldDB" id="A0A850P0Z0"/>
<organism evidence="2 3">
    <name type="scientific">Komagataeibacter swingsii</name>
    <dbReference type="NCBI Taxonomy" id="215220"/>
    <lineage>
        <taxon>Bacteria</taxon>
        <taxon>Pseudomonadati</taxon>
        <taxon>Pseudomonadota</taxon>
        <taxon>Alphaproteobacteria</taxon>
        <taxon>Acetobacterales</taxon>
        <taxon>Acetobacteraceae</taxon>
        <taxon>Komagataeibacter</taxon>
    </lineage>
</organism>
<evidence type="ECO:0000313" key="3">
    <source>
        <dbReference type="Proteomes" id="UP000522590"/>
    </source>
</evidence>
<accession>A0A850P0Z0</accession>
<dbReference type="Proteomes" id="UP000522590">
    <property type="component" value="Unassembled WGS sequence"/>
</dbReference>